<dbReference type="EMBL" id="JAMQPL010000002">
    <property type="protein sequence ID" value="MCW7529797.1"/>
    <property type="molecule type" value="Genomic_DNA"/>
</dbReference>
<proteinExistence type="predicted"/>
<sequence length="310" mass="36489">MAEDDPNNLQKESKNFFLEFLQDKLNHPYIGTFVLSFYFYNFEDLTKLFIGLGEEFTEDKIDAIEIFVSNFHFWSCDFWLPVLSAITIPNIIYNAGKIIFDLCKDVTEILLSRIRTWKNRKVFQSNIDNLEFKNNIKSQAINNLRMNTFSIMLDIIEGERKNTGIPHLYYFGSLEKFKEGELVSHIKDRIEIGRYNKKFKLLGVIKKVLVENVFIVEVLNTSTLRELIKNKFDVTIDTSHAKEFNVFNEGEGKLEYSITKIADYDKNFVCTMVQPSFEIYNENLENKIEIDINRETKSVIDRFMIISDYQ</sequence>
<dbReference type="EMBL" id="JAMQPM010000002">
    <property type="protein sequence ID" value="MCW7526091.1"/>
    <property type="molecule type" value="Genomic_DNA"/>
</dbReference>
<accession>A0AAW5VEV8</accession>
<dbReference type="AlphaFoldDB" id="A0AAW5VEV8"/>
<evidence type="ECO:0000313" key="4">
    <source>
        <dbReference type="Proteomes" id="UP001208912"/>
    </source>
</evidence>
<protein>
    <submittedName>
        <fullName evidence="2">Uncharacterized protein</fullName>
    </submittedName>
</protein>
<reference evidence="2 4" key="1">
    <citation type="submission" date="2022-06" db="EMBL/GenBank/DDBJ databases">
        <title>Leptospira isolates from biofilms formed at urban environments.</title>
        <authorList>
            <person name="Ribeiro P.S."/>
            <person name="Sousa T."/>
            <person name="Carvalho N."/>
            <person name="Aburjaile F."/>
            <person name="Neves F."/>
            <person name="Oliveira D."/>
            <person name="Blanco L."/>
            <person name="Lima J."/>
            <person name="Costa F."/>
            <person name="Brenig B."/>
            <person name="Soares S."/>
            <person name="Ramos R."/>
            <person name="Goes-Neto A."/>
            <person name="Matiuzzi M."/>
            <person name="Azevedo V."/>
            <person name="Ristow P."/>
        </authorList>
    </citation>
    <scope>NUCLEOTIDE SEQUENCE</scope>
    <source>
        <strain evidence="1 4">VSF19</strain>
        <strain evidence="2">VSF20</strain>
    </source>
</reference>
<dbReference type="Proteomes" id="UP001208540">
    <property type="component" value="Unassembled WGS sequence"/>
</dbReference>
<evidence type="ECO:0000313" key="1">
    <source>
        <dbReference type="EMBL" id="MCW7526091.1"/>
    </source>
</evidence>
<name>A0AAW5VEV8_9LEPT</name>
<evidence type="ECO:0000313" key="2">
    <source>
        <dbReference type="EMBL" id="MCW7529797.1"/>
    </source>
</evidence>
<dbReference type="RefSeq" id="WP_265351369.1">
    <property type="nucleotide sequence ID" value="NZ_JAMQPL010000002.1"/>
</dbReference>
<dbReference type="Proteomes" id="UP001208912">
    <property type="component" value="Unassembled WGS sequence"/>
</dbReference>
<comment type="caution">
    <text evidence="2">The sequence shown here is derived from an EMBL/GenBank/DDBJ whole genome shotgun (WGS) entry which is preliminary data.</text>
</comment>
<keyword evidence="4" id="KW-1185">Reference proteome</keyword>
<organism evidence="2 3">
    <name type="scientific">Leptospira soteropolitanensis</name>
    <dbReference type="NCBI Taxonomy" id="2950025"/>
    <lineage>
        <taxon>Bacteria</taxon>
        <taxon>Pseudomonadati</taxon>
        <taxon>Spirochaetota</taxon>
        <taxon>Spirochaetia</taxon>
        <taxon>Leptospirales</taxon>
        <taxon>Leptospiraceae</taxon>
        <taxon>Leptospira</taxon>
    </lineage>
</organism>
<evidence type="ECO:0000313" key="3">
    <source>
        <dbReference type="Proteomes" id="UP001208540"/>
    </source>
</evidence>
<gene>
    <name evidence="1" type="ORF">ND861_07030</name>
    <name evidence="2" type="ORF">ND862_06205</name>
</gene>